<organism evidence="2 3">
    <name type="scientific">Methyloceanibacter superfactus</name>
    <dbReference type="NCBI Taxonomy" id="1774969"/>
    <lineage>
        <taxon>Bacteria</taxon>
        <taxon>Pseudomonadati</taxon>
        <taxon>Pseudomonadota</taxon>
        <taxon>Alphaproteobacteria</taxon>
        <taxon>Hyphomicrobiales</taxon>
        <taxon>Hyphomicrobiaceae</taxon>
        <taxon>Methyloceanibacter</taxon>
    </lineage>
</organism>
<dbReference type="PANTHER" id="PTHR32294:SF4">
    <property type="entry name" value="ERROR-PRONE DNA POLYMERASE"/>
    <property type="match status" value="1"/>
</dbReference>
<reference evidence="2 3" key="1">
    <citation type="journal article" date="2016" name="Environ. Microbiol.">
        <title>New Methyloceanibacter diversity from North Sea sediments includes methanotroph containing solely the soluble methane monooxygenase.</title>
        <authorList>
            <person name="Vekeman B."/>
            <person name="Kerckhof F.M."/>
            <person name="Cremers G."/>
            <person name="de Vos P."/>
            <person name="Vandamme P."/>
            <person name="Boon N."/>
            <person name="Op den Camp H.J."/>
            <person name="Heylen K."/>
        </authorList>
    </citation>
    <scope>NUCLEOTIDE SEQUENCE [LARGE SCALE GENOMIC DNA]</scope>
    <source>
        <strain evidence="2 3">R-67175</strain>
    </source>
</reference>
<dbReference type="InterPro" id="IPR003141">
    <property type="entry name" value="Pol/His_phosphatase_N"/>
</dbReference>
<sequence>MSGPPSYAELDVTSNFTFLHGGSHAEELVASAKALGHAAIAVTDANTLAGVVRAHLAAKEVGIQCSSARVLSRRMPLASWLTQRTARLTDGSVASSPSVSAGPRKANARFISTTLPTMPKA</sequence>
<dbReference type="AlphaFoldDB" id="A0A1E3VSW9"/>
<dbReference type="RefSeq" id="WP_069442145.1">
    <property type="nucleotide sequence ID" value="NZ_LPWF01000028.1"/>
</dbReference>
<evidence type="ECO:0000259" key="1">
    <source>
        <dbReference type="SMART" id="SM00481"/>
    </source>
</evidence>
<dbReference type="SMART" id="SM00481">
    <property type="entry name" value="POLIIIAc"/>
    <property type="match status" value="1"/>
</dbReference>
<dbReference type="Proteomes" id="UP000094472">
    <property type="component" value="Unassembled WGS sequence"/>
</dbReference>
<protein>
    <recommendedName>
        <fullName evidence="1">Polymerase/histidinol phosphatase N-terminal domain-containing protein</fullName>
    </recommendedName>
</protein>
<proteinExistence type="predicted"/>
<accession>A0A1E3VSW9</accession>
<comment type="caution">
    <text evidence="2">The sequence shown here is derived from an EMBL/GenBank/DDBJ whole genome shotgun (WGS) entry which is preliminary data.</text>
</comment>
<dbReference type="Gene3D" id="3.20.20.140">
    <property type="entry name" value="Metal-dependent hydrolases"/>
    <property type="match status" value="1"/>
</dbReference>
<dbReference type="STRING" id="1774969.AUC69_13510"/>
<dbReference type="PANTHER" id="PTHR32294">
    <property type="entry name" value="DNA POLYMERASE III SUBUNIT ALPHA"/>
    <property type="match status" value="1"/>
</dbReference>
<dbReference type="InterPro" id="IPR016195">
    <property type="entry name" value="Pol/histidinol_Pase-like"/>
</dbReference>
<dbReference type="SUPFAM" id="SSF89550">
    <property type="entry name" value="PHP domain-like"/>
    <property type="match status" value="1"/>
</dbReference>
<gene>
    <name evidence="2" type="ORF">AUC69_13510</name>
</gene>
<dbReference type="InterPro" id="IPR004013">
    <property type="entry name" value="PHP_dom"/>
</dbReference>
<dbReference type="GO" id="GO:0008408">
    <property type="term" value="F:3'-5' exonuclease activity"/>
    <property type="evidence" value="ECO:0007669"/>
    <property type="project" value="InterPro"/>
</dbReference>
<name>A0A1E3VSW9_9HYPH</name>
<keyword evidence="3" id="KW-1185">Reference proteome</keyword>
<dbReference type="InterPro" id="IPR004805">
    <property type="entry name" value="DnaE2/DnaE/PolC"/>
</dbReference>
<feature type="domain" description="Polymerase/histidinol phosphatase N-terminal" evidence="1">
    <location>
        <begin position="8"/>
        <end position="69"/>
    </location>
</feature>
<dbReference type="Pfam" id="PF02811">
    <property type="entry name" value="PHP"/>
    <property type="match status" value="1"/>
</dbReference>
<evidence type="ECO:0000313" key="2">
    <source>
        <dbReference type="EMBL" id="ODR96628.1"/>
    </source>
</evidence>
<dbReference type="GO" id="GO:0006260">
    <property type="term" value="P:DNA replication"/>
    <property type="evidence" value="ECO:0007669"/>
    <property type="project" value="InterPro"/>
</dbReference>
<evidence type="ECO:0000313" key="3">
    <source>
        <dbReference type="Proteomes" id="UP000094472"/>
    </source>
</evidence>
<dbReference type="EMBL" id="LPWF01000028">
    <property type="protein sequence ID" value="ODR96628.1"/>
    <property type="molecule type" value="Genomic_DNA"/>
</dbReference>